<evidence type="ECO:0000313" key="2">
    <source>
        <dbReference type="Proteomes" id="UP000192666"/>
    </source>
</evidence>
<accession>A0A1V8PLH2</accession>
<name>A0A1V8PLH2_9BIFI</name>
<proteinExistence type="predicted"/>
<dbReference type="Proteomes" id="UP000192666">
    <property type="component" value="Unassembled WGS sequence"/>
</dbReference>
<sequence>MRVYRHSGNIQQQDCSKCIFRQSKNAAIGNSCSVFHFDCFAYTLDQESSATAAFCSSESA</sequence>
<dbReference type="AlphaFoldDB" id="A0A1V8PLH2"/>
<evidence type="ECO:0000313" key="1">
    <source>
        <dbReference type="EMBL" id="OQM49541.1"/>
    </source>
</evidence>
<dbReference type="EMBL" id="NAQA01000008">
    <property type="protein sequence ID" value="OQM49541.1"/>
    <property type="molecule type" value="Genomic_DNA"/>
</dbReference>
<comment type="caution">
    <text evidence="1">The sequence shown here is derived from an EMBL/GenBank/DDBJ whole genome shotgun (WGS) entry which is preliminary data.</text>
</comment>
<gene>
    <name evidence="1" type="ORF">B5782_1674</name>
</gene>
<protein>
    <submittedName>
        <fullName evidence="1">Uncharacterized protein</fullName>
    </submittedName>
</protein>
<reference evidence="1 2" key="1">
    <citation type="submission" date="2017-03" db="EMBL/GenBank/DDBJ databases">
        <title>Maternal inheritance of bifidobacteria.</title>
        <authorList>
            <person name="Lugli G.A."/>
            <person name="Duranti S."/>
            <person name="Milani C."/>
            <person name="Mancabelli L."/>
        </authorList>
    </citation>
    <scope>NUCLEOTIDE SEQUENCE [LARGE SCALE GENOMIC DNA]</scope>
    <source>
        <strain evidence="1 2">1899B</strain>
    </source>
</reference>
<organism evidence="1 2">
    <name type="scientific">Bifidobacterium catenulatum</name>
    <dbReference type="NCBI Taxonomy" id="1686"/>
    <lineage>
        <taxon>Bacteria</taxon>
        <taxon>Bacillati</taxon>
        <taxon>Actinomycetota</taxon>
        <taxon>Actinomycetes</taxon>
        <taxon>Bifidobacteriales</taxon>
        <taxon>Bifidobacteriaceae</taxon>
        <taxon>Bifidobacterium</taxon>
    </lineage>
</organism>